<dbReference type="InterPro" id="IPR043502">
    <property type="entry name" value="DNA/RNA_pol_sf"/>
</dbReference>
<dbReference type="InterPro" id="IPR050951">
    <property type="entry name" value="Retrovirus_Pol_polyprotein"/>
</dbReference>
<dbReference type="SUPFAM" id="SSF53098">
    <property type="entry name" value="Ribonuclease H-like"/>
    <property type="match status" value="1"/>
</dbReference>
<dbReference type="SUPFAM" id="SSF56672">
    <property type="entry name" value="DNA/RNA polymerases"/>
    <property type="match status" value="1"/>
</dbReference>
<dbReference type="PROSITE" id="PS50994">
    <property type="entry name" value="INTEGRASE"/>
    <property type="match status" value="1"/>
</dbReference>
<keyword evidence="4" id="KW-0255">Endonuclease</keyword>
<dbReference type="InterPro" id="IPR001584">
    <property type="entry name" value="Integrase_cat-core"/>
</dbReference>
<evidence type="ECO:0000313" key="8">
    <source>
        <dbReference type="EMBL" id="KAG2946424.1"/>
    </source>
</evidence>
<dbReference type="GO" id="GO:0004519">
    <property type="term" value="F:endonuclease activity"/>
    <property type="evidence" value="ECO:0007669"/>
    <property type="project" value="UniProtKB-KW"/>
</dbReference>
<evidence type="ECO:0000256" key="1">
    <source>
        <dbReference type="ARBA" id="ARBA00022679"/>
    </source>
</evidence>
<keyword evidence="10" id="KW-1185">Reference proteome</keyword>
<evidence type="ECO:0000256" key="3">
    <source>
        <dbReference type="ARBA" id="ARBA00022722"/>
    </source>
</evidence>
<evidence type="ECO:0000256" key="2">
    <source>
        <dbReference type="ARBA" id="ARBA00022695"/>
    </source>
</evidence>
<dbReference type="Gene3D" id="3.30.420.10">
    <property type="entry name" value="Ribonuclease H-like superfamily/Ribonuclease H"/>
    <property type="match status" value="1"/>
</dbReference>
<dbReference type="InterPro" id="IPR041373">
    <property type="entry name" value="RT_RNaseH"/>
</dbReference>
<dbReference type="Proteomes" id="UP000736787">
    <property type="component" value="Unassembled WGS sequence"/>
</dbReference>
<keyword evidence="6" id="KW-0695">RNA-directed DNA polymerase</keyword>
<evidence type="ECO:0000313" key="10">
    <source>
        <dbReference type="Proteomes" id="UP000251314"/>
    </source>
</evidence>
<accession>A0A329RCS9</accession>
<protein>
    <recommendedName>
        <fullName evidence="7">Integrase catalytic domain-containing protein</fullName>
    </recommendedName>
</protein>
<reference evidence="8" key="2">
    <citation type="submission" date="2018-10" db="EMBL/GenBank/DDBJ databases">
        <title>Effector identification in a new, highly contiguous assembly of the strawberry crown rot pathogen Phytophthora cactorum.</title>
        <authorList>
            <person name="Armitage A.D."/>
            <person name="Nellist C.F."/>
            <person name="Bates H."/>
            <person name="Vickerstaff R.J."/>
            <person name="Harrison R.J."/>
        </authorList>
    </citation>
    <scope>NUCLEOTIDE SEQUENCE</scope>
    <source>
        <strain evidence="8">4040</strain>
    </source>
</reference>
<dbReference type="Pfam" id="PF17917">
    <property type="entry name" value="RT_RNaseH"/>
    <property type="match status" value="1"/>
</dbReference>
<dbReference type="GO" id="GO:0003964">
    <property type="term" value="F:RNA-directed DNA polymerase activity"/>
    <property type="evidence" value="ECO:0007669"/>
    <property type="project" value="UniProtKB-KW"/>
</dbReference>
<reference evidence="9 10" key="1">
    <citation type="submission" date="2018-01" db="EMBL/GenBank/DDBJ databases">
        <title>Draft genome of the strawberry crown rot pathogen Phytophthora cactorum.</title>
        <authorList>
            <person name="Armitage A.D."/>
            <person name="Lysoe E."/>
            <person name="Nellist C.F."/>
            <person name="Harrison R.J."/>
            <person name="Brurberg M.B."/>
        </authorList>
    </citation>
    <scope>NUCLEOTIDE SEQUENCE [LARGE SCALE GENOMIC DNA]</scope>
    <source>
        <strain evidence="9 10">10300</strain>
    </source>
</reference>
<name>A0A329RCS9_9STRA</name>
<keyword evidence="1" id="KW-0808">Transferase</keyword>
<evidence type="ECO:0000259" key="7">
    <source>
        <dbReference type="PROSITE" id="PS50994"/>
    </source>
</evidence>
<evidence type="ECO:0000256" key="4">
    <source>
        <dbReference type="ARBA" id="ARBA00022759"/>
    </source>
</evidence>
<dbReference type="Proteomes" id="UP000251314">
    <property type="component" value="Unassembled WGS sequence"/>
</dbReference>
<dbReference type="PANTHER" id="PTHR37984">
    <property type="entry name" value="PROTEIN CBG26694"/>
    <property type="match status" value="1"/>
</dbReference>
<dbReference type="PANTHER" id="PTHR37984:SF5">
    <property type="entry name" value="PROTEIN NYNRIN-LIKE"/>
    <property type="match status" value="1"/>
</dbReference>
<dbReference type="EMBL" id="RCMK01000158">
    <property type="protein sequence ID" value="KAG2946424.1"/>
    <property type="molecule type" value="Genomic_DNA"/>
</dbReference>
<evidence type="ECO:0000256" key="6">
    <source>
        <dbReference type="ARBA" id="ARBA00022918"/>
    </source>
</evidence>
<feature type="domain" description="Integrase catalytic" evidence="7">
    <location>
        <begin position="238"/>
        <end position="401"/>
    </location>
</feature>
<sequence length="401" mass="46090">MFKHSQLNWTVVDKEAYPIVKACSDLEYLLLRPRGFRLFCDHANLIYIFAPHSELKKYVRDRLQRWAMRLCGLHYRIEHIAGEDNVWADIVSRWHVRQVEDVLVAAVQTRGNRPVPVDELSVLRPLMDDDFVFPSLADIAAAQAVAGREKPRLQVELSEEDGVLVVGGRPWIPTGAKDLLARVFVVAHCGSQGHRGQEAMTLALKSRFYVTKMEDKVARFVRTCLLCKHFKGPRLIPRPYGPLLTPTERNEVVHWEFLFLGDGYGNSAYLLVVKDGLSHFCELFPCSTPTAYVASEALLMWHARYGTPKMLLSDQGSHFRNETMAHLATRLKIELRFTPVYSPWLNSTVERLNRDVLRVIRALLMEYSLDRYEWPYLLPVLQANLNHTCNGVTRKWLHVAT</sequence>
<dbReference type="GO" id="GO:0016787">
    <property type="term" value="F:hydrolase activity"/>
    <property type="evidence" value="ECO:0007669"/>
    <property type="project" value="UniProtKB-KW"/>
</dbReference>
<dbReference type="InterPro" id="IPR012337">
    <property type="entry name" value="RNaseH-like_sf"/>
</dbReference>
<comment type="caution">
    <text evidence="9">The sequence shown here is derived from an EMBL/GenBank/DDBJ whole genome shotgun (WGS) entry which is preliminary data.</text>
</comment>
<evidence type="ECO:0000256" key="5">
    <source>
        <dbReference type="ARBA" id="ARBA00022801"/>
    </source>
</evidence>
<dbReference type="AlphaFoldDB" id="A0A329RCS9"/>
<dbReference type="Pfam" id="PF00665">
    <property type="entry name" value="rve"/>
    <property type="match status" value="1"/>
</dbReference>
<dbReference type="GO" id="GO:0015074">
    <property type="term" value="P:DNA integration"/>
    <property type="evidence" value="ECO:0007669"/>
    <property type="project" value="InterPro"/>
</dbReference>
<dbReference type="GO" id="GO:0003676">
    <property type="term" value="F:nucleic acid binding"/>
    <property type="evidence" value="ECO:0007669"/>
    <property type="project" value="InterPro"/>
</dbReference>
<keyword evidence="5" id="KW-0378">Hydrolase</keyword>
<gene>
    <name evidence="9" type="ORF">PC110_g21117</name>
    <name evidence="8" type="ORF">PC117_g7627</name>
</gene>
<organism evidence="9 10">
    <name type="scientific">Phytophthora cactorum</name>
    <dbReference type="NCBI Taxonomy" id="29920"/>
    <lineage>
        <taxon>Eukaryota</taxon>
        <taxon>Sar</taxon>
        <taxon>Stramenopiles</taxon>
        <taxon>Oomycota</taxon>
        <taxon>Peronosporomycetes</taxon>
        <taxon>Peronosporales</taxon>
        <taxon>Peronosporaceae</taxon>
        <taxon>Phytophthora</taxon>
    </lineage>
</organism>
<dbReference type="Pfam" id="PF17921">
    <property type="entry name" value="Integrase_H2C2"/>
    <property type="match status" value="1"/>
</dbReference>
<dbReference type="InterPro" id="IPR036397">
    <property type="entry name" value="RNaseH_sf"/>
</dbReference>
<keyword evidence="2" id="KW-0548">Nucleotidyltransferase</keyword>
<keyword evidence="3" id="KW-0540">Nuclease</keyword>
<dbReference type="Gene3D" id="1.10.340.70">
    <property type="match status" value="1"/>
</dbReference>
<dbReference type="OrthoDB" id="103115at2759"/>
<proteinExistence type="predicted"/>
<dbReference type="VEuPathDB" id="FungiDB:PC110_g21117"/>
<evidence type="ECO:0000313" key="9">
    <source>
        <dbReference type="EMBL" id="RAW22445.1"/>
    </source>
</evidence>
<dbReference type="EMBL" id="MJFZ01001313">
    <property type="protein sequence ID" value="RAW22445.1"/>
    <property type="molecule type" value="Genomic_DNA"/>
</dbReference>
<dbReference type="InterPro" id="IPR041588">
    <property type="entry name" value="Integrase_H2C2"/>
</dbReference>